<proteinExistence type="predicted"/>
<dbReference type="SMART" id="SM00530">
    <property type="entry name" value="HTH_XRE"/>
    <property type="match status" value="1"/>
</dbReference>
<evidence type="ECO:0000313" key="2">
    <source>
        <dbReference type="EMBL" id="GAA1625727.1"/>
    </source>
</evidence>
<accession>A0ABP4QWU0</accession>
<organism evidence="2 3">
    <name type="scientific">Kribbella alba</name>
    <dbReference type="NCBI Taxonomy" id="190197"/>
    <lineage>
        <taxon>Bacteria</taxon>
        <taxon>Bacillati</taxon>
        <taxon>Actinomycetota</taxon>
        <taxon>Actinomycetes</taxon>
        <taxon>Propionibacteriales</taxon>
        <taxon>Kribbellaceae</taxon>
        <taxon>Kribbella</taxon>
    </lineage>
</organism>
<evidence type="ECO:0000313" key="3">
    <source>
        <dbReference type="Proteomes" id="UP001501319"/>
    </source>
</evidence>
<dbReference type="PANTHER" id="PTHR35010">
    <property type="entry name" value="BLL4672 PROTEIN-RELATED"/>
    <property type="match status" value="1"/>
</dbReference>
<dbReference type="Pfam" id="PF13560">
    <property type="entry name" value="HTH_31"/>
    <property type="match status" value="1"/>
</dbReference>
<comment type="caution">
    <text evidence="2">The sequence shown here is derived from an EMBL/GenBank/DDBJ whole genome shotgun (WGS) entry which is preliminary data.</text>
</comment>
<evidence type="ECO:0000259" key="1">
    <source>
        <dbReference type="PROSITE" id="PS50943"/>
    </source>
</evidence>
<dbReference type="InterPro" id="IPR001387">
    <property type="entry name" value="Cro/C1-type_HTH"/>
</dbReference>
<dbReference type="CDD" id="cd00093">
    <property type="entry name" value="HTH_XRE"/>
    <property type="match status" value="1"/>
</dbReference>
<protein>
    <submittedName>
        <fullName evidence="2">Helix-turn-helix transcriptional regulator</fullName>
    </submittedName>
</protein>
<name>A0ABP4QWU0_9ACTN</name>
<sequence length="268" mass="29852">MIRVSEKNALGAFLRARRGLITPQEVGLTSTAFRRVPGLRREELALLARISADYYLRLEQGRDSHPSPEILDALARALRLDEAGTTYLHQLAYPPMRPARAPQYDEVSPSLQRLIESWSANPAHVQAPDMTVLASNAVALAISHVYTPGTNGLRAAFLDLSLRDLYVDWRSMAERVVAGVRAATSPDDPRVAELVSELTEQSPEFVELWQRHDVHPQGHDVVQLNHPTVGRLDLSYEKFQVDGRGGQRLIVFQPEPGSEDALRKLAVQ</sequence>
<gene>
    <name evidence="2" type="ORF">GCM10009744_11960</name>
</gene>
<dbReference type="EMBL" id="BAAANE010000003">
    <property type="protein sequence ID" value="GAA1625727.1"/>
    <property type="molecule type" value="Genomic_DNA"/>
</dbReference>
<dbReference type="Proteomes" id="UP001501319">
    <property type="component" value="Unassembled WGS sequence"/>
</dbReference>
<dbReference type="Pfam" id="PF17765">
    <property type="entry name" value="MLTR_LBD"/>
    <property type="match status" value="1"/>
</dbReference>
<keyword evidence="3" id="KW-1185">Reference proteome</keyword>
<dbReference type="InterPro" id="IPR010982">
    <property type="entry name" value="Lambda_DNA-bd_dom_sf"/>
</dbReference>
<dbReference type="PANTHER" id="PTHR35010:SF2">
    <property type="entry name" value="BLL4672 PROTEIN"/>
    <property type="match status" value="1"/>
</dbReference>
<feature type="domain" description="HTH cro/C1-type" evidence="1">
    <location>
        <begin position="38"/>
        <end position="85"/>
    </location>
</feature>
<dbReference type="PROSITE" id="PS50943">
    <property type="entry name" value="HTH_CROC1"/>
    <property type="match status" value="1"/>
</dbReference>
<dbReference type="SUPFAM" id="SSF47413">
    <property type="entry name" value="lambda repressor-like DNA-binding domains"/>
    <property type="match status" value="1"/>
</dbReference>
<dbReference type="InterPro" id="IPR041413">
    <property type="entry name" value="MLTR_LBD"/>
</dbReference>
<dbReference type="Gene3D" id="3.30.450.180">
    <property type="match status" value="1"/>
</dbReference>
<dbReference type="Gene3D" id="1.10.260.40">
    <property type="entry name" value="lambda repressor-like DNA-binding domains"/>
    <property type="match status" value="1"/>
</dbReference>
<reference evidence="3" key="1">
    <citation type="journal article" date="2019" name="Int. J. Syst. Evol. Microbiol.">
        <title>The Global Catalogue of Microorganisms (GCM) 10K type strain sequencing project: providing services to taxonomists for standard genome sequencing and annotation.</title>
        <authorList>
            <consortium name="The Broad Institute Genomics Platform"/>
            <consortium name="The Broad Institute Genome Sequencing Center for Infectious Disease"/>
            <person name="Wu L."/>
            <person name="Ma J."/>
        </authorList>
    </citation>
    <scope>NUCLEOTIDE SEQUENCE [LARGE SCALE GENOMIC DNA]</scope>
    <source>
        <strain evidence="3">JCM 14306</strain>
    </source>
</reference>